<organism evidence="1 2">
    <name type="scientific">Saccharomonospora piscinae</name>
    <dbReference type="NCBI Taxonomy" id="687388"/>
    <lineage>
        <taxon>Bacteria</taxon>
        <taxon>Bacillati</taxon>
        <taxon>Actinomycetota</taxon>
        <taxon>Actinomycetes</taxon>
        <taxon>Pseudonocardiales</taxon>
        <taxon>Pseudonocardiaceae</taxon>
        <taxon>Saccharomonospora</taxon>
    </lineage>
</organism>
<comment type="caution">
    <text evidence="1">The sequence shown here is derived from an EMBL/GenBank/DDBJ whole genome shotgun (WGS) entry which is preliminary data.</text>
</comment>
<dbReference type="PANTHER" id="PTHR37694:SF1">
    <property type="entry name" value="SLR8022 PROTEIN"/>
    <property type="match status" value="1"/>
</dbReference>
<evidence type="ECO:0000313" key="1">
    <source>
        <dbReference type="EMBL" id="OQO93924.1"/>
    </source>
</evidence>
<reference evidence="1 2" key="1">
    <citation type="submission" date="2017-02" db="EMBL/GenBank/DDBJ databases">
        <title>Draft genome of Saccharomonospora sp. 154.</title>
        <authorList>
            <person name="Alonso-Carmona G.S."/>
            <person name="De La Haba R."/>
            <person name="Vera-Gargallo B."/>
            <person name="Sandoval-Trujillo A.H."/>
            <person name="Ramirez-Duran N."/>
            <person name="Ventosa A."/>
        </authorList>
    </citation>
    <scope>NUCLEOTIDE SEQUENCE [LARGE SCALE GENOMIC DNA]</scope>
    <source>
        <strain evidence="1 2">LRS4.154</strain>
    </source>
</reference>
<name>A0A1V9AAG7_SACPI</name>
<gene>
    <name evidence="1" type="ORF">B1813_05265</name>
</gene>
<dbReference type="RefSeq" id="WP_081190843.1">
    <property type="nucleotide sequence ID" value="NZ_MWIH01000003.1"/>
</dbReference>
<sequence>MSEHPTVTAVDALAAELLDEAAAHRARRTARTLVSGNSLRATLIAMLAEAELAEHDSPAAGTVHVLGGEVLLRTPSRQWELTEGDIVALPPERHSVHALTDATMLLTVALH</sequence>
<protein>
    <recommendedName>
        <fullName evidence="3">Cupin domain-containing protein</fullName>
    </recommendedName>
</protein>
<dbReference type="EMBL" id="MWIH01000003">
    <property type="protein sequence ID" value="OQO93924.1"/>
    <property type="molecule type" value="Genomic_DNA"/>
</dbReference>
<dbReference type="InterPro" id="IPR011051">
    <property type="entry name" value="RmlC_Cupin_sf"/>
</dbReference>
<dbReference type="PANTHER" id="PTHR37694">
    <property type="entry name" value="SLR8022 PROTEIN"/>
    <property type="match status" value="1"/>
</dbReference>
<dbReference type="Gene3D" id="2.60.120.10">
    <property type="entry name" value="Jelly Rolls"/>
    <property type="match status" value="1"/>
</dbReference>
<dbReference type="Proteomes" id="UP000192591">
    <property type="component" value="Unassembled WGS sequence"/>
</dbReference>
<evidence type="ECO:0008006" key="3">
    <source>
        <dbReference type="Google" id="ProtNLM"/>
    </source>
</evidence>
<dbReference type="AlphaFoldDB" id="A0A1V9AAG7"/>
<keyword evidence="2" id="KW-1185">Reference proteome</keyword>
<dbReference type="SUPFAM" id="SSF51182">
    <property type="entry name" value="RmlC-like cupins"/>
    <property type="match status" value="1"/>
</dbReference>
<dbReference type="InterPro" id="IPR014710">
    <property type="entry name" value="RmlC-like_jellyroll"/>
</dbReference>
<accession>A0A1V9AAG7</accession>
<proteinExistence type="predicted"/>
<dbReference type="STRING" id="1962155.B1813_05265"/>
<evidence type="ECO:0000313" key="2">
    <source>
        <dbReference type="Proteomes" id="UP000192591"/>
    </source>
</evidence>